<evidence type="ECO:0000313" key="2">
    <source>
        <dbReference type="EMBL" id="MPC48937.1"/>
    </source>
</evidence>
<keyword evidence="1" id="KW-0472">Membrane</keyword>
<accession>A0A5B7FU60</accession>
<sequence length="75" mass="8045">MREVPVVVVGSDRSGFPAGSAVNKYAIIGAGTGFLGLGFLLLIILCACQKNTHRRRRPPPHLVQVSKGICSRFLP</sequence>
<name>A0A5B7FU60_PORTR</name>
<dbReference type="EMBL" id="VSRR010008566">
    <property type="protein sequence ID" value="MPC48937.1"/>
    <property type="molecule type" value="Genomic_DNA"/>
</dbReference>
<keyword evidence="3" id="KW-1185">Reference proteome</keyword>
<proteinExistence type="predicted"/>
<evidence type="ECO:0000313" key="3">
    <source>
        <dbReference type="Proteomes" id="UP000324222"/>
    </source>
</evidence>
<reference evidence="2 3" key="1">
    <citation type="submission" date="2019-05" db="EMBL/GenBank/DDBJ databases">
        <title>Another draft genome of Portunus trituberculatus and its Hox gene families provides insights of decapod evolution.</title>
        <authorList>
            <person name="Jeong J.-H."/>
            <person name="Song I."/>
            <person name="Kim S."/>
            <person name="Choi T."/>
            <person name="Kim D."/>
            <person name="Ryu S."/>
            <person name="Kim W."/>
        </authorList>
    </citation>
    <scope>NUCLEOTIDE SEQUENCE [LARGE SCALE GENOMIC DNA]</scope>
    <source>
        <tissue evidence="2">Muscle</tissue>
    </source>
</reference>
<feature type="transmembrane region" description="Helical" evidence="1">
    <location>
        <begin position="25"/>
        <end position="48"/>
    </location>
</feature>
<dbReference type="Proteomes" id="UP000324222">
    <property type="component" value="Unassembled WGS sequence"/>
</dbReference>
<keyword evidence="1" id="KW-1133">Transmembrane helix</keyword>
<keyword evidence="1" id="KW-0812">Transmembrane</keyword>
<protein>
    <submittedName>
        <fullName evidence="2">Uncharacterized protein</fullName>
    </submittedName>
</protein>
<gene>
    <name evidence="2" type="ORF">E2C01_042723</name>
</gene>
<evidence type="ECO:0000256" key="1">
    <source>
        <dbReference type="SAM" id="Phobius"/>
    </source>
</evidence>
<comment type="caution">
    <text evidence="2">The sequence shown here is derived from an EMBL/GenBank/DDBJ whole genome shotgun (WGS) entry which is preliminary data.</text>
</comment>
<dbReference type="AlphaFoldDB" id="A0A5B7FU60"/>
<organism evidence="2 3">
    <name type="scientific">Portunus trituberculatus</name>
    <name type="common">Swimming crab</name>
    <name type="synonym">Neptunus trituberculatus</name>
    <dbReference type="NCBI Taxonomy" id="210409"/>
    <lineage>
        <taxon>Eukaryota</taxon>
        <taxon>Metazoa</taxon>
        <taxon>Ecdysozoa</taxon>
        <taxon>Arthropoda</taxon>
        <taxon>Crustacea</taxon>
        <taxon>Multicrustacea</taxon>
        <taxon>Malacostraca</taxon>
        <taxon>Eumalacostraca</taxon>
        <taxon>Eucarida</taxon>
        <taxon>Decapoda</taxon>
        <taxon>Pleocyemata</taxon>
        <taxon>Brachyura</taxon>
        <taxon>Eubrachyura</taxon>
        <taxon>Portunoidea</taxon>
        <taxon>Portunidae</taxon>
        <taxon>Portuninae</taxon>
        <taxon>Portunus</taxon>
    </lineage>
</organism>